<sequence length="322" mass="35991">MRDDPAKVIAISNLSIHKVKESGALFEFLLIGNRNSTQHATHANSESSRSHAIFQVYVTQTENVTSMSKGIRVSKMSFVNLAGSERGNCIDALSKGGAKRVPYRDSKLTHILKDSLGGTGRTLLIAAVSPSKLSYTDTHNTLKYAERAMKIKLQAQKNVINVNAHTLMYSSLIEEYKQKVEGLQRKLDKAENEKSELEIQAVVADIAKLELVVEGTDRQGEQKMFAELAKLLCQKCNYWENLNSVAVPHLRSLYFIRFWPALWIPGHSAWTARWFGMRQLAQTNTPITADICSPPFLSSSRKIDLAQLLCLRCPQVSTLTIN</sequence>
<evidence type="ECO:0000256" key="4">
    <source>
        <dbReference type="ARBA" id="ARBA00022840"/>
    </source>
</evidence>
<keyword evidence="7" id="KW-0206">Cytoskeleton</keyword>
<evidence type="ECO:0000256" key="10">
    <source>
        <dbReference type="SAM" id="Coils"/>
    </source>
</evidence>
<dbReference type="SMART" id="SM00129">
    <property type="entry name" value="KISc"/>
    <property type="match status" value="1"/>
</dbReference>
<evidence type="ECO:0000256" key="3">
    <source>
        <dbReference type="ARBA" id="ARBA00022741"/>
    </source>
</evidence>
<evidence type="ECO:0000256" key="9">
    <source>
        <dbReference type="RuleBase" id="RU000394"/>
    </source>
</evidence>
<dbReference type="InterPro" id="IPR027640">
    <property type="entry name" value="Kinesin-like_fam"/>
</dbReference>
<dbReference type="PANTHER" id="PTHR47968">
    <property type="entry name" value="CENTROMERE PROTEIN E"/>
    <property type="match status" value="1"/>
</dbReference>
<gene>
    <name evidence="12" type="ORF">HPB51_023318</name>
</gene>
<feature type="domain" description="Kinesin motor" evidence="11">
    <location>
        <begin position="1"/>
        <end position="151"/>
    </location>
</feature>
<dbReference type="InterPro" id="IPR027417">
    <property type="entry name" value="P-loop_NTPase"/>
</dbReference>
<dbReference type="EMBL" id="JABSTU010000004">
    <property type="protein sequence ID" value="KAH8034325.1"/>
    <property type="molecule type" value="Genomic_DNA"/>
</dbReference>
<keyword evidence="3 9" id="KW-0547">Nucleotide-binding</keyword>
<proteinExistence type="inferred from homology"/>
<feature type="coiled-coil region" evidence="10">
    <location>
        <begin position="173"/>
        <end position="207"/>
    </location>
</feature>
<reference evidence="12" key="2">
    <citation type="submission" date="2021-09" db="EMBL/GenBank/DDBJ databases">
        <authorList>
            <person name="Jia N."/>
            <person name="Wang J."/>
            <person name="Shi W."/>
            <person name="Du L."/>
            <person name="Sun Y."/>
            <person name="Zhan W."/>
            <person name="Jiang J."/>
            <person name="Wang Q."/>
            <person name="Zhang B."/>
            <person name="Ji P."/>
            <person name="Sakyi L.B."/>
            <person name="Cui X."/>
            <person name="Yuan T."/>
            <person name="Jiang B."/>
            <person name="Yang W."/>
            <person name="Lam T.T.-Y."/>
            <person name="Chang Q."/>
            <person name="Ding S."/>
            <person name="Wang X."/>
            <person name="Zhu J."/>
            <person name="Ruan X."/>
            <person name="Zhao L."/>
            <person name="Wei J."/>
            <person name="Que T."/>
            <person name="Du C."/>
            <person name="Cheng J."/>
            <person name="Dai P."/>
            <person name="Han X."/>
            <person name="Huang E."/>
            <person name="Gao Y."/>
            <person name="Liu J."/>
            <person name="Shao H."/>
            <person name="Ye R."/>
            <person name="Li L."/>
            <person name="Wei W."/>
            <person name="Wang X."/>
            <person name="Wang C."/>
            <person name="Huo Q."/>
            <person name="Li W."/>
            <person name="Guo W."/>
            <person name="Chen H."/>
            <person name="Chen S."/>
            <person name="Zhou L."/>
            <person name="Zhou L."/>
            <person name="Ni X."/>
            <person name="Tian J."/>
            <person name="Zhou Y."/>
            <person name="Sheng Y."/>
            <person name="Liu T."/>
            <person name="Pan Y."/>
            <person name="Xia L."/>
            <person name="Li J."/>
            <person name="Zhao F."/>
            <person name="Cao W."/>
        </authorList>
    </citation>
    <scope>NUCLEOTIDE SEQUENCE</scope>
    <source>
        <strain evidence="12">Rmic-2018</strain>
        <tissue evidence="12">Larvae</tissue>
    </source>
</reference>
<evidence type="ECO:0000256" key="2">
    <source>
        <dbReference type="ARBA" id="ARBA00022701"/>
    </source>
</evidence>
<keyword evidence="4 9" id="KW-0067">ATP-binding</keyword>
<dbReference type="Pfam" id="PF00225">
    <property type="entry name" value="Kinesin"/>
    <property type="match status" value="1"/>
</dbReference>
<keyword evidence="2 9" id="KW-0493">Microtubule</keyword>
<keyword evidence="13" id="KW-1185">Reference proteome</keyword>
<comment type="subcellular location">
    <subcellularLocation>
        <location evidence="1">Cytoplasm</location>
        <location evidence="1">Cytoskeleton</location>
    </subcellularLocation>
</comment>
<accession>A0A9J6EJN8</accession>
<dbReference type="GO" id="GO:0003777">
    <property type="term" value="F:microtubule motor activity"/>
    <property type="evidence" value="ECO:0007669"/>
    <property type="project" value="InterPro"/>
</dbReference>
<evidence type="ECO:0000256" key="8">
    <source>
        <dbReference type="PROSITE-ProRule" id="PRU00283"/>
    </source>
</evidence>
<evidence type="ECO:0000313" key="13">
    <source>
        <dbReference type="Proteomes" id="UP000821866"/>
    </source>
</evidence>
<dbReference type="GO" id="GO:0008017">
    <property type="term" value="F:microtubule binding"/>
    <property type="evidence" value="ECO:0007669"/>
    <property type="project" value="InterPro"/>
</dbReference>
<dbReference type="GO" id="GO:0005874">
    <property type="term" value="C:microtubule"/>
    <property type="evidence" value="ECO:0007669"/>
    <property type="project" value="UniProtKB-KW"/>
</dbReference>
<evidence type="ECO:0000256" key="5">
    <source>
        <dbReference type="ARBA" id="ARBA00023054"/>
    </source>
</evidence>
<keyword evidence="7" id="KW-0963">Cytoplasm</keyword>
<dbReference type="PRINTS" id="PR00380">
    <property type="entry name" value="KINESINHEAVY"/>
</dbReference>
<dbReference type="PANTHER" id="PTHR47968:SF13">
    <property type="entry name" value="KINESIN-LIKE PROTEIN KIF19 ISOFORM X1"/>
    <property type="match status" value="1"/>
</dbReference>
<dbReference type="InterPro" id="IPR036961">
    <property type="entry name" value="Kinesin_motor_dom_sf"/>
</dbReference>
<dbReference type="Gene3D" id="1.20.58.1980">
    <property type="match status" value="1"/>
</dbReference>
<dbReference type="AlphaFoldDB" id="A0A9J6EJN8"/>
<name>A0A9J6EJN8_RHIMP</name>
<organism evidence="12 13">
    <name type="scientific">Rhipicephalus microplus</name>
    <name type="common">Cattle tick</name>
    <name type="synonym">Boophilus microplus</name>
    <dbReference type="NCBI Taxonomy" id="6941"/>
    <lineage>
        <taxon>Eukaryota</taxon>
        <taxon>Metazoa</taxon>
        <taxon>Ecdysozoa</taxon>
        <taxon>Arthropoda</taxon>
        <taxon>Chelicerata</taxon>
        <taxon>Arachnida</taxon>
        <taxon>Acari</taxon>
        <taxon>Parasitiformes</taxon>
        <taxon>Ixodida</taxon>
        <taxon>Ixodoidea</taxon>
        <taxon>Ixodidae</taxon>
        <taxon>Rhipicephalinae</taxon>
        <taxon>Rhipicephalus</taxon>
        <taxon>Boophilus</taxon>
    </lineage>
</organism>
<keyword evidence="6 9" id="KW-0505">Motor protein</keyword>
<dbReference type="InterPro" id="IPR001752">
    <property type="entry name" value="Kinesin_motor_dom"/>
</dbReference>
<comment type="caution">
    <text evidence="8">Lacks conserved residue(s) required for the propagation of feature annotation.</text>
</comment>
<evidence type="ECO:0000256" key="6">
    <source>
        <dbReference type="ARBA" id="ARBA00023175"/>
    </source>
</evidence>
<dbReference type="GO" id="GO:0005524">
    <property type="term" value="F:ATP binding"/>
    <property type="evidence" value="ECO:0007669"/>
    <property type="project" value="UniProtKB-KW"/>
</dbReference>
<dbReference type="InterPro" id="IPR019821">
    <property type="entry name" value="Kinesin_motor_CS"/>
</dbReference>
<dbReference type="SUPFAM" id="SSF52540">
    <property type="entry name" value="P-loop containing nucleoside triphosphate hydrolases"/>
    <property type="match status" value="1"/>
</dbReference>
<reference evidence="12" key="1">
    <citation type="journal article" date="2020" name="Cell">
        <title>Large-Scale Comparative Analyses of Tick Genomes Elucidate Their Genetic Diversity and Vector Capacities.</title>
        <authorList>
            <consortium name="Tick Genome and Microbiome Consortium (TIGMIC)"/>
            <person name="Jia N."/>
            <person name="Wang J."/>
            <person name="Shi W."/>
            <person name="Du L."/>
            <person name="Sun Y."/>
            <person name="Zhan W."/>
            <person name="Jiang J.F."/>
            <person name="Wang Q."/>
            <person name="Zhang B."/>
            <person name="Ji P."/>
            <person name="Bell-Sakyi L."/>
            <person name="Cui X.M."/>
            <person name="Yuan T.T."/>
            <person name="Jiang B.G."/>
            <person name="Yang W.F."/>
            <person name="Lam T.T."/>
            <person name="Chang Q.C."/>
            <person name="Ding S.J."/>
            <person name="Wang X.J."/>
            <person name="Zhu J.G."/>
            <person name="Ruan X.D."/>
            <person name="Zhao L."/>
            <person name="Wei J.T."/>
            <person name="Ye R.Z."/>
            <person name="Que T.C."/>
            <person name="Du C.H."/>
            <person name="Zhou Y.H."/>
            <person name="Cheng J.X."/>
            <person name="Dai P.F."/>
            <person name="Guo W.B."/>
            <person name="Han X.H."/>
            <person name="Huang E.J."/>
            <person name="Li L.F."/>
            <person name="Wei W."/>
            <person name="Gao Y.C."/>
            <person name="Liu J.Z."/>
            <person name="Shao H.Z."/>
            <person name="Wang X."/>
            <person name="Wang C.C."/>
            <person name="Yang T.C."/>
            <person name="Huo Q.B."/>
            <person name="Li W."/>
            <person name="Chen H.Y."/>
            <person name="Chen S.E."/>
            <person name="Zhou L.G."/>
            <person name="Ni X.B."/>
            <person name="Tian J.H."/>
            <person name="Sheng Y."/>
            <person name="Liu T."/>
            <person name="Pan Y.S."/>
            <person name="Xia L.Y."/>
            <person name="Li J."/>
            <person name="Zhao F."/>
            <person name="Cao W.C."/>
        </authorList>
    </citation>
    <scope>NUCLEOTIDE SEQUENCE</scope>
    <source>
        <strain evidence="12">Rmic-2018</strain>
    </source>
</reference>
<comment type="caution">
    <text evidence="12">The sequence shown here is derived from an EMBL/GenBank/DDBJ whole genome shotgun (WGS) entry which is preliminary data.</text>
</comment>
<protein>
    <recommendedName>
        <fullName evidence="9">Kinesin-like protein</fullName>
    </recommendedName>
</protein>
<dbReference type="GO" id="GO:0007018">
    <property type="term" value="P:microtubule-based movement"/>
    <property type="evidence" value="ECO:0007669"/>
    <property type="project" value="InterPro"/>
</dbReference>
<evidence type="ECO:0000313" key="12">
    <source>
        <dbReference type="EMBL" id="KAH8034325.1"/>
    </source>
</evidence>
<dbReference type="VEuPathDB" id="VectorBase:LOC119165449"/>
<evidence type="ECO:0000256" key="7">
    <source>
        <dbReference type="ARBA" id="ARBA00023212"/>
    </source>
</evidence>
<comment type="similarity">
    <text evidence="8 9">Belongs to the TRAFAC class myosin-kinesin ATPase superfamily. Kinesin family.</text>
</comment>
<dbReference type="PROSITE" id="PS00411">
    <property type="entry name" value="KINESIN_MOTOR_1"/>
    <property type="match status" value="1"/>
</dbReference>
<dbReference type="PROSITE" id="PS50067">
    <property type="entry name" value="KINESIN_MOTOR_2"/>
    <property type="match status" value="1"/>
</dbReference>
<evidence type="ECO:0000259" key="11">
    <source>
        <dbReference type="PROSITE" id="PS50067"/>
    </source>
</evidence>
<dbReference type="Gene3D" id="3.40.850.10">
    <property type="entry name" value="Kinesin motor domain"/>
    <property type="match status" value="1"/>
</dbReference>
<evidence type="ECO:0000256" key="1">
    <source>
        <dbReference type="ARBA" id="ARBA00004245"/>
    </source>
</evidence>
<keyword evidence="5 10" id="KW-0175">Coiled coil</keyword>
<dbReference type="Proteomes" id="UP000821866">
    <property type="component" value="Chromosome 2"/>
</dbReference>
<dbReference type="VEuPathDB" id="VectorBase:LOC119161924"/>